<evidence type="ECO:0000256" key="3">
    <source>
        <dbReference type="ARBA" id="ARBA00022454"/>
    </source>
</evidence>
<accession>Q9SLK9</accession>
<evidence type="ECO:0000256" key="4">
    <source>
        <dbReference type="ARBA" id="ARBA00023125"/>
    </source>
</evidence>
<reference key="2">
    <citation type="journal article" date="2000" name="Nature">
        <title>Sequence and analysis of chromosome 1 of the plant Arabidopsis thaliana.</title>
        <authorList>
            <person name="Theologis A."/>
            <person name="Ecker J.R."/>
            <person name="Palm C.J."/>
            <person name="Federspiel N.A."/>
            <person name="Kaul S."/>
            <person name="White O."/>
            <person name="Alonso J."/>
            <person name="Altafi H."/>
            <person name="Araujo R."/>
            <person name="Bowman C.L."/>
            <person name="Brooks S.Y."/>
            <person name="Buehler E."/>
            <person name="Chan A."/>
            <person name="Chao Q."/>
            <person name="Chen H."/>
            <person name="Cheuk R.F."/>
            <person name="Chin C.W."/>
            <person name="Chung M.K."/>
            <person name="Conn L."/>
            <person name="Conway A.B."/>
            <person name="Conway A.R."/>
            <person name="Creasy T.H."/>
            <person name="Dewar K."/>
            <person name="Dunn P."/>
            <person name="Etgu P."/>
            <person name="Feldblyum T.V."/>
            <person name="Feng J."/>
            <person name="Fong B."/>
            <person name="Fujii C.Y."/>
            <person name="Gill J.E."/>
            <person name="Goldsmith A.D."/>
            <person name="Haas B."/>
            <person name="Hansen N.F."/>
            <person name="Hughes B."/>
            <person name="Huizar L."/>
            <person name="Hunter J.L."/>
            <person name="Jenkins J."/>
            <person name="Johnson-Hopson C."/>
            <person name="Khan S."/>
            <person name="Khaykin E."/>
            <person name="Kim C.J."/>
            <person name="Koo H.L."/>
            <person name="Kremenetskaia I."/>
            <person name="Kurtz D.B."/>
            <person name="Kwan A."/>
            <person name="Lam B."/>
            <person name="Langin-Hooper S."/>
            <person name="Lee A."/>
            <person name="Lee J.M."/>
            <person name="Lenz C.A."/>
            <person name="Li J.H."/>
            <person name="Li Y."/>
            <person name="Lin X."/>
            <person name="Liu S.X."/>
            <person name="Liu Z.A."/>
            <person name="Luros J.S."/>
            <person name="Maiti R."/>
            <person name="Marziali A."/>
            <person name="Militscher J."/>
            <person name="Miranda M."/>
            <person name="Nguyen M."/>
            <person name="Nierman W.C."/>
            <person name="Osborne B.I."/>
            <person name="Pai G."/>
            <person name="Peterson J."/>
            <person name="Pham P.K."/>
            <person name="Rizzo M."/>
            <person name="Rooney T."/>
            <person name="Rowley D."/>
            <person name="Sakano H."/>
            <person name="Salzberg S.L."/>
            <person name="Schwartz J.R."/>
            <person name="Shinn P."/>
            <person name="Southwick A.M."/>
            <person name="Sun H."/>
            <person name="Tallon L.J."/>
            <person name="Tambunga G."/>
            <person name="Toriumi M.J."/>
            <person name="Town C.D."/>
            <person name="Utterback T."/>
            <person name="Van Aken S."/>
            <person name="Vaysberg M."/>
            <person name="Vysotskaia V.S."/>
            <person name="Walker M."/>
            <person name="Wu D."/>
            <person name="Yu G."/>
            <person name="Fraser C.M."/>
            <person name="Venter J.C."/>
            <person name="Davis R.W."/>
        </authorList>
    </citation>
    <scope>NUCLEOTIDE SEQUENCE [LARGE SCALE GENOMIC DNA]</scope>
    <source>
        <strain>cv. Columbia</strain>
    </source>
</reference>
<comment type="subcellular location">
    <subcellularLocation>
        <location evidence="2">Chromosome</location>
    </subcellularLocation>
    <subcellularLocation>
        <location evidence="1">Nucleus</location>
    </subcellularLocation>
</comment>
<dbReference type="PhylomeDB" id="Q9SLK9"/>
<feature type="coiled-coil region" evidence="6">
    <location>
        <begin position="221"/>
        <end position="251"/>
    </location>
</feature>
<dbReference type="PANTHER" id="PTHR46267:SF15">
    <property type="entry name" value="WINGED HELIX-TURN-HELIX TRANSCRIPTION REPRESSOR DNA-BINDING PROTEIN-RELATED"/>
    <property type="match status" value="1"/>
</dbReference>
<dbReference type="AlphaFoldDB" id="Q9SLK9"/>
<dbReference type="TAIR" id="AT1G54230"/>
<gene>
    <name evidence="8" type="primary">F20D21.5</name>
</gene>
<dbReference type="EMBL" id="AC005287">
    <property type="protein sequence ID" value="AAD25603.1"/>
    <property type="molecule type" value="Genomic_DNA"/>
</dbReference>
<protein>
    <submittedName>
        <fullName evidence="8">Uncharacterized protein F20D21.5</fullName>
    </submittedName>
</protein>
<evidence type="ECO:0000259" key="7">
    <source>
        <dbReference type="PROSITE" id="PS51504"/>
    </source>
</evidence>
<proteinExistence type="predicted"/>
<dbReference type="InterPro" id="IPR005818">
    <property type="entry name" value="Histone_H1/H5_H15"/>
</dbReference>
<dbReference type="PROSITE" id="PS51504">
    <property type="entry name" value="H15"/>
    <property type="match status" value="1"/>
</dbReference>
<evidence type="ECO:0000256" key="1">
    <source>
        <dbReference type="ARBA" id="ARBA00004123"/>
    </source>
</evidence>
<evidence type="ECO:0000313" key="8">
    <source>
        <dbReference type="EMBL" id="AAD25603.1"/>
    </source>
</evidence>
<dbReference type="PANTHER" id="PTHR46267">
    <property type="entry name" value="SINGLE MYB HISTONE 4"/>
    <property type="match status" value="1"/>
</dbReference>
<dbReference type="GO" id="GO:0003691">
    <property type="term" value="F:double-stranded telomeric DNA binding"/>
    <property type="evidence" value="ECO:0007669"/>
    <property type="project" value="InterPro"/>
</dbReference>
<name>Q9SLK9_ARATH</name>
<organism evidence="8">
    <name type="scientific">Arabidopsis thaliana</name>
    <name type="common">Mouse-ear cress</name>
    <dbReference type="NCBI Taxonomy" id="3702"/>
    <lineage>
        <taxon>Eukaryota</taxon>
        <taxon>Viridiplantae</taxon>
        <taxon>Streptophyta</taxon>
        <taxon>Embryophyta</taxon>
        <taxon>Tracheophyta</taxon>
        <taxon>Spermatophyta</taxon>
        <taxon>Magnoliopsida</taxon>
        <taxon>eudicotyledons</taxon>
        <taxon>Gunneridae</taxon>
        <taxon>Pentapetalae</taxon>
        <taxon>rosids</taxon>
        <taxon>malvids</taxon>
        <taxon>Brassicales</taxon>
        <taxon>Brassicaceae</taxon>
        <taxon>Camelineae</taxon>
        <taxon>Arabidopsis</taxon>
    </lineage>
</organism>
<dbReference type="ExpressionAtlas" id="Q9SLK9">
    <property type="expression patterns" value="differential"/>
</dbReference>
<evidence type="ECO:0000256" key="2">
    <source>
        <dbReference type="ARBA" id="ARBA00004286"/>
    </source>
</evidence>
<dbReference type="GO" id="GO:0005634">
    <property type="term" value="C:nucleus"/>
    <property type="evidence" value="ECO:0007669"/>
    <property type="project" value="UniProtKB-SubCell"/>
</dbReference>
<keyword evidence="6" id="KW-0175">Coiled coil</keyword>
<feature type="domain" description="H15" evidence="7">
    <location>
        <begin position="56"/>
        <end position="127"/>
    </location>
</feature>
<dbReference type="SMART" id="SM00526">
    <property type="entry name" value="H15"/>
    <property type="match status" value="1"/>
</dbReference>
<evidence type="ECO:0000256" key="5">
    <source>
        <dbReference type="ARBA" id="ARBA00023242"/>
    </source>
</evidence>
<reference evidence="8" key="1">
    <citation type="submission" date="1999-12" db="EMBL/GenBank/DDBJ databases">
        <authorList>
            <person name="Federspiel N.A."/>
            <person name="Palm C.J."/>
            <person name="Conway A.B."/>
            <person name="Conn L."/>
            <person name="Hansen N.F."/>
            <person name="Altafi H."/>
            <person name="Araujo R."/>
            <person name="Huizar L."/>
            <person name="Rowley D."/>
            <person name="Buehler E."/>
            <person name="Dunn P."/>
            <person name="Gonzalez A."/>
            <person name="Kremenetskaia I."/>
            <person name="Kim C."/>
            <person name="Lenz C."/>
            <person name="Li J."/>
            <person name="Liu S."/>
            <person name="Luros S."/>
            <person name="Schwartz J."/>
            <person name="Shinn P."/>
            <person name="Toriumi M."/>
            <person name="Vysotskaia V.S."/>
            <person name="Walker M."/>
            <person name="Yu G."/>
            <person name="Ecker J."/>
            <person name="Theologis A."/>
            <person name="Davis R.W."/>
        </authorList>
    </citation>
    <scope>NUCLEOTIDE SEQUENCE</scope>
</reference>
<dbReference type="InterPro" id="IPR044597">
    <property type="entry name" value="SMH1-6"/>
</dbReference>
<keyword evidence="4" id="KW-0238">DNA-binding</keyword>
<dbReference type="GO" id="GO:0006334">
    <property type="term" value="P:nucleosome assembly"/>
    <property type="evidence" value="ECO:0007669"/>
    <property type="project" value="InterPro"/>
</dbReference>
<dbReference type="PIR" id="F96583">
    <property type="entry name" value="F96583"/>
</dbReference>
<keyword evidence="5" id="KW-0539">Nucleus</keyword>
<sequence>MTFTRMIKIFISSFVFSETSLLKWPRILKIVHQLRTIPLAKSLLLQRPWILQMRTYTLSLDDMVFEALSTIDDEHDGTGRDVDGIFKFNNDRYVIPDNSRERLRGEVEKLVAERKIEKVGNRYMMMMPQRVPATREDSTTPQRDPQAEAVAKLVAETEHLEFQAKEAQELADRYSLMLNSECIILELAVEILNRCANGQMIFLCTSLVPRAPEENPQMDAVAKLIAEAEHLEFQAKEAQELADKHAQLLELESEIILQLAVEIFNRCANGQKIFLR</sequence>
<evidence type="ECO:0000256" key="6">
    <source>
        <dbReference type="SAM" id="Coils"/>
    </source>
</evidence>
<keyword evidence="3" id="KW-0158">Chromosome</keyword>
<dbReference type="GO" id="GO:0000786">
    <property type="term" value="C:nucleosome"/>
    <property type="evidence" value="ECO:0007669"/>
    <property type="project" value="InterPro"/>
</dbReference>